<keyword evidence="5 9" id="KW-0472">Membrane</keyword>
<proteinExistence type="inferred from homology"/>
<evidence type="ECO:0000259" key="10">
    <source>
        <dbReference type="PROSITE" id="PS50262"/>
    </source>
</evidence>
<evidence type="ECO:0000256" key="3">
    <source>
        <dbReference type="ARBA" id="ARBA00022989"/>
    </source>
</evidence>
<keyword evidence="7 8" id="KW-0807">Transducer</keyword>
<evidence type="ECO:0000256" key="1">
    <source>
        <dbReference type="ARBA" id="ARBA00004141"/>
    </source>
</evidence>
<dbReference type="GO" id="GO:0004930">
    <property type="term" value="F:G protein-coupled receptor activity"/>
    <property type="evidence" value="ECO:0007669"/>
    <property type="project" value="UniProtKB-KW"/>
</dbReference>
<keyword evidence="6 8" id="KW-0675">Receptor</keyword>
<feature type="transmembrane region" description="Helical" evidence="9">
    <location>
        <begin position="53"/>
        <end position="73"/>
    </location>
</feature>
<evidence type="ECO:0000256" key="4">
    <source>
        <dbReference type="ARBA" id="ARBA00023040"/>
    </source>
</evidence>
<dbReference type="PRINTS" id="PR00237">
    <property type="entry name" value="GPCRRHODOPSN"/>
</dbReference>
<dbReference type="CDD" id="cd00637">
    <property type="entry name" value="7tm_classA_rhodopsin-like"/>
    <property type="match status" value="1"/>
</dbReference>
<dbReference type="Proteomes" id="UP001159428">
    <property type="component" value="Unassembled WGS sequence"/>
</dbReference>
<name>A0AAU9VW08_9CNID</name>
<evidence type="ECO:0000313" key="12">
    <source>
        <dbReference type="Proteomes" id="UP001159428"/>
    </source>
</evidence>
<feature type="non-terminal residue" evidence="11">
    <location>
        <position position="324"/>
    </location>
</feature>
<dbReference type="GO" id="GO:0005886">
    <property type="term" value="C:plasma membrane"/>
    <property type="evidence" value="ECO:0007669"/>
    <property type="project" value="TreeGrafter"/>
</dbReference>
<comment type="caution">
    <text evidence="11">The sequence shown here is derived from an EMBL/GenBank/DDBJ whole genome shotgun (WGS) entry which is preliminary data.</text>
</comment>
<feature type="transmembrane region" description="Helical" evidence="9">
    <location>
        <begin position="93"/>
        <end position="117"/>
    </location>
</feature>
<dbReference type="Pfam" id="PF00001">
    <property type="entry name" value="7tm_1"/>
    <property type="match status" value="1"/>
</dbReference>
<evidence type="ECO:0000256" key="5">
    <source>
        <dbReference type="ARBA" id="ARBA00023136"/>
    </source>
</evidence>
<dbReference type="Gene3D" id="1.20.1070.10">
    <property type="entry name" value="Rhodopsin 7-helix transmembrane proteins"/>
    <property type="match status" value="1"/>
</dbReference>
<comment type="similarity">
    <text evidence="8">Belongs to the G-protein coupled receptor 1 family.</text>
</comment>
<sequence>MNGSNITASPLITTHDVVFATLYASIVFFGVTANGIIITIVRKTRTMHTTTNYLLLNLAIADFLTLLFCPGFYDFALHKFQLGSGTLDDIFCKFIAGNAIVCVSFDASVLTLCAIAMERYLGIVKPFNKRWALTKKNVNFIILVIWVAAAFSSFPDTLWTKHNNDDILSPWRYPCTRPWTVKNQTWNVKAYILGHSVALIVLPSIFLCFCYISSSAALKSSAGEPDEDPASKRNMKRLLKLLISLALAFCLLCLPFAVFFLYVTALAPSHLEQSFKPLFLAHRIVRFLIFSNSFINPLLYAAQSKNYRKVLFQKLGLKNNAPNT</sequence>
<dbReference type="PROSITE" id="PS50262">
    <property type="entry name" value="G_PROTEIN_RECEP_F1_2"/>
    <property type="match status" value="1"/>
</dbReference>
<evidence type="ECO:0000256" key="9">
    <source>
        <dbReference type="SAM" id="Phobius"/>
    </source>
</evidence>
<accession>A0AAU9VW08</accession>
<dbReference type="InterPro" id="IPR000276">
    <property type="entry name" value="GPCR_Rhodpsn"/>
</dbReference>
<dbReference type="InterPro" id="IPR017452">
    <property type="entry name" value="GPCR_Rhodpsn_7TM"/>
</dbReference>
<reference evidence="11 12" key="1">
    <citation type="submission" date="2022-05" db="EMBL/GenBank/DDBJ databases">
        <authorList>
            <consortium name="Genoscope - CEA"/>
            <person name="William W."/>
        </authorList>
    </citation>
    <scope>NUCLEOTIDE SEQUENCE [LARGE SCALE GENOMIC DNA]</scope>
</reference>
<evidence type="ECO:0000256" key="8">
    <source>
        <dbReference type="RuleBase" id="RU000688"/>
    </source>
</evidence>
<keyword evidence="12" id="KW-1185">Reference proteome</keyword>
<keyword evidence="3 9" id="KW-1133">Transmembrane helix</keyword>
<gene>
    <name evidence="11" type="ORF">PMEA_00022192</name>
</gene>
<dbReference type="PROSITE" id="PS00237">
    <property type="entry name" value="G_PROTEIN_RECEP_F1_1"/>
    <property type="match status" value="1"/>
</dbReference>
<evidence type="ECO:0000313" key="11">
    <source>
        <dbReference type="EMBL" id="CAH3037581.1"/>
    </source>
</evidence>
<evidence type="ECO:0000256" key="2">
    <source>
        <dbReference type="ARBA" id="ARBA00022692"/>
    </source>
</evidence>
<feature type="domain" description="G-protein coupled receptors family 1 profile" evidence="10">
    <location>
        <begin position="33"/>
        <end position="300"/>
    </location>
</feature>
<feature type="transmembrane region" description="Helical" evidence="9">
    <location>
        <begin position="284"/>
        <end position="302"/>
    </location>
</feature>
<organism evidence="11 12">
    <name type="scientific">Pocillopora meandrina</name>
    <dbReference type="NCBI Taxonomy" id="46732"/>
    <lineage>
        <taxon>Eukaryota</taxon>
        <taxon>Metazoa</taxon>
        <taxon>Cnidaria</taxon>
        <taxon>Anthozoa</taxon>
        <taxon>Hexacorallia</taxon>
        <taxon>Scleractinia</taxon>
        <taxon>Astrocoeniina</taxon>
        <taxon>Pocilloporidae</taxon>
        <taxon>Pocillopora</taxon>
    </lineage>
</organism>
<evidence type="ECO:0000256" key="7">
    <source>
        <dbReference type="ARBA" id="ARBA00023224"/>
    </source>
</evidence>
<dbReference type="AlphaFoldDB" id="A0AAU9VW08"/>
<keyword evidence="4 8" id="KW-0297">G-protein coupled receptor</keyword>
<feature type="transmembrane region" description="Helical" evidence="9">
    <location>
        <begin position="138"/>
        <end position="155"/>
    </location>
</feature>
<dbReference type="EMBL" id="CALNXJ010000004">
    <property type="protein sequence ID" value="CAH3037581.1"/>
    <property type="molecule type" value="Genomic_DNA"/>
</dbReference>
<dbReference type="PANTHER" id="PTHR45695:SF9">
    <property type="entry name" value="LEUCOKININ RECEPTOR"/>
    <property type="match status" value="1"/>
</dbReference>
<dbReference type="PANTHER" id="PTHR45695">
    <property type="entry name" value="LEUCOKININ RECEPTOR-RELATED"/>
    <property type="match status" value="1"/>
</dbReference>
<feature type="transmembrane region" description="Helical" evidence="9">
    <location>
        <begin position="20"/>
        <end position="41"/>
    </location>
</feature>
<comment type="subcellular location">
    <subcellularLocation>
        <location evidence="1">Membrane</location>
        <topology evidence="1">Multi-pass membrane protein</topology>
    </subcellularLocation>
</comment>
<feature type="transmembrane region" description="Helical" evidence="9">
    <location>
        <begin position="190"/>
        <end position="212"/>
    </location>
</feature>
<dbReference type="SUPFAM" id="SSF81321">
    <property type="entry name" value="Family A G protein-coupled receptor-like"/>
    <property type="match status" value="1"/>
</dbReference>
<protein>
    <recommendedName>
        <fullName evidence="10">G-protein coupled receptors family 1 profile domain-containing protein</fullName>
    </recommendedName>
</protein>
<feature type="transmembrane region" description="Helical" evidence="9">
    <location>
        <begin position="241"/>
        <end position="264"/>
    </location>
</feature>
<evidence type="ECO:0000256" key="6">
    <source>
        <dbReference type="ARBA" id="ARBA00023170"/>
    </source>
</evidence>
<keyword evidence="2 8" id="KW-0812">Transmembrane</keyword>